<dbReference type="EMBL" id="MU150269">
    <property type="protein sequence ID" value="KAF9462700.1"/>
    <property type="molecule type" value="Genomic_DNA"/>
</dbReference>
<dbReference type="AlphaFoldDB" id="A0A9P6CHV9"/>
<dbReference type="Proteomes" id="UP000807353">
    <property type="component" value="Unassembled WGS sequence"/>
</dbReference>
<name>A0A9P6CHV9_9AGAR</name>
<proteinExistence type="predicted"/>
<protein>
    <submittedName>
        <fullName evidence="1">Uncharacterized protein</fullName>
    </submittedName>
</protein>
<gene>
    <name evidence="1" type="ORF">BDZ94DRAFT_1260549</name>
</gene>
<comment type="caution">
    <text evidence="1">The sequence shown here is derived from an EMBL/GenBank/DDBJ whole genome shotgun (WGS) entry which is preliminary data.</text>
</comment>
<reference evidence="1" key="1">
    <citation type="submission" date="2020-11" db="EMBL/GenBank/DDBJ databases">
        <authorList>
            <consortium name="DOE Joint Genome Institute"/>
            <person name="Ahrendt S."/>
            <person name="Riley R."/>
            <person name="Andreopoulos W."/>
            <person name="Labutti K."/>
            <person name="Pangilinan J."/>
            <person name="Ruiz-Duenas F.J."/>
            <person name="Barrasa J.M."/>
            <person name="Sanchez-Garcia M."/>
            <person name="Camarero S."/>
            <person name="Miyauchi S."/>
            <person name="Serrano A."/>
            <person name="Linde D."/>
            <person name="Babiker R."/>
            <person name="Drula E."/>
            <person name="Ayuso-Fernandez I."/>
            <person name="Pacheco R."/>
            <person name="Padilla G."/>
            <person name="Ferreira P."/>
            <person name="Barriuso J."/>
            <person name="Kellner H."/>
            <person name="Castanera R."/>
            <person name="Alfaro M."/>
            <person name="Ramirez L."/>
            <person name="Pisabarro A.G."/>
            <person name="Kuo A."/>
            <person name="Tritt A."/>
            <person name="Lipzen A."/>
            <person name="He G."/>
            <person name="Yan M."/>
            <person name="Ng V."/>
            <person name="Cullen D."/>
            <person name="Martin F."/>
            <person name="Rosso M.-N."/>
            <person name="Henrissat B."/>
            <person name="Hibbett D."/>
            <person name="Martinez A.T."/>
            <person name="Grigoriev I.V."/>
        </authorList>
    </citation>
    <scope>NUCLEOTIDE SEQUENCE</scope>
    <source>
        <strain evidence="1">CBS 247.69</strain>
    </source>
</reference>
<evidence type="ECO:0000313" key="1">
    <source>
        <dbReference type="EMBL" id="KAF9462700.1"/>
    </source>
</evidence>
<organism evidence="1 2">
    <name type="scientific">Collybia nuda</name>
    <dbReference type="NCBI Taxonomy" id="64659"/>
    <lineage>
        <taxon>Eukaryota</taxon>
        <taxon>Fungi</taxon>
        <taxon>Dikarya</taxon>
        <taxon>Basidiomycota</taxon>
        <taxon>Agaricomycotina</taxon>
        <taxon>Agaricomycetes</taxon>
        <taxon>Agaricomycetidae</taxon>
        <taxon>Agaricales</taxon>
        <taxon>Tricholomatineae</taxon>
        <taxon>Clitocybaceae</taxon>
        <taxon>Collybia</taxon>
    </lineage>
</organism>
<accession>A0A9P6CHV9</accession>
<keyword evidence="2" id="KW-1185">Reference proteome</keyword>
<sequence>MSLLCFLSATRSFHHPDSVFRPALSFVRQHTPASTPIPPASRPQPTLTFYHYAFHAHVSSLLALTSTFFHACNFSQSTHDSRIPIQILLTTEISLPLPTCYRQSTIAIPIALLCLCFPDHHNHNHHYKNSAFDSSSPLLFANSYTECDCGNC</sequence>
<evidence type="ECO:0000313" key="2">
    <source>
        <dbReference type="Proteomes" id="UP000807353"/>
    </source>
</evidence>